<proteinExistence type="predicted"/>
<dbReference type="PANTHER" id="PTHR13318">
    <property type="entry name" value="PARTNER OF PAIRED, ISOFORM B-RELATED"/>
    <property type="match status" value="1"/>
</dbReference>
<dbReference type="EMBL" id="JAPMOS010000064">
    <property type="protein sequence ID" value="KAJ4456667.1"/>
    <property type="molecule type" value="Genomic_DNA"/>
</dbReference>
<evidence type="ECO:0000313" key="2">
    <source>
        <dbReference type="Proteomes" id="UP001141327"/>
    </source>
</evidence>
<keyword evidence="2" id="KW-1185">Reference proteome</keyword>
<dbReference type="Gene3D" id="3.80.10.10">
    <property type="entry name" value="Ribonuclease Inhibitor"/>
    <property type="match status" value="2"/>
</dbReference>
<organism evidence="1 2">
    <name type="scientific">Paratrimastix pyriformis</name>
    <dbReference type="NCBI Taxonomy" id="342808"/>
    <lineage>
        <taxon>Eukaryota</taxon>
        <taxon>Metamonada</taxon>
        <taxon>Preaxostyla</taxon>
        <taxon>Paratrimastigidae</taxon>
        <taxon>Paratrimastix</taxon>
    </lineage>
</organism>
<dbReference type="SUPFAM" id="SSF52047">
    <property type="entry name" value="RNI-like"/>
    <property type="match status" value="2"/>
</dbReference>
<evidence type="ECO:0000313" key="1">
    <source>
        <dbReference type="EMBL" id="KAJ4456667.1"/>
    </source>
</evidence>
<name>A0ABQ8UE65_9EUKA</name>
<sequence>MIQIPSSLGLFASLLDLLPCIRESSDHPIQTYLQLLGLSHGIRSAVRRNPPHDLCFDGDPDFRCEAPMPTADALAAIVGPCKNLTKLSFRSVGQPFHPNVYGCGRTEAAFAEWVDEAFDGHDRLEVLEYLPTTFEPIIERILPHLRGLLELRLGNGTPISTDLLSIIARSCPHLQVLRSDCEKFPARVDFTVLASMARSLRQFRFHHAPLAHDAFVSLDALVSNLSTVGTLHLCCCPIAVLEPLASHLTCLSLDRVGDEDDRERDMPGPDFSRLERLSLRRCSFFSVRLAQLLDANRATLQRLRLEIITPNRLDPLMAALGALPRLTHLKLTFLSPPTGYPASPALPLAPRGDPPGYFSLASPQLRCLHIENPSPICPVTALSLDCPVLSELQLPATRFVQLDVHSPRLCVIRNLPVWFKGFPTPIMPDLETLSAPGREQHDPVWLPDLLAGAPRLRSLDVALTRPDLLPLLCTCDSLVELGLELALMPSPLVLGMPGRLKLLRLTLLNVKGCAGVFDLQLEAPRLRLFDLHRAEYDVRIRLECPALTTLRLAVSRQHRLTCLELDEPAQLRSLTIEEGGYLEPATILGLLALHRGARLRHVGLLNPVAWVWPHLVTALGELPRLTSLRLNVVNAPPQLSLTCPQLRALDLFRLAGQTVLELKCPLLETLSGCQEPGRQVVLPSGCPRSTRCAVYPWLPCDLDDPAAII</sequence>
<protein>
    <submittedName>
        <fullName evidence="1">Uncharacterized protein</fullName>
    </submittedName>
</protein>
<comment type="caution">
    <text evidence="1">The sequence shown here is derived from an EMBL/GenBank/DDBJ whole genome shotgun (WGS) entry which is preliminary data.</text>
</comment>
<reference evidence="1" key="1">
    <citation type="journal article" date="2022" name="bioRxiv">
        <title>Genomics of Preaxostyla Flagellates Illuminates Evolutionary Transitions and the Path Towards Mitochondrial Loss.</title>
        <authorList>
            <person name="Novak L.V.F."/>
            <person name="Treitli S.C."/>
            <person name="Pyrih J."/>
            <person name="Halakuc P."/>
            <person name="Pipaliya S.V."/>
            <person name="Vacek V."/>
            <person name="Brzon O."/>
            <person name="Soukal P."/>
            <person name="Eme L."/>
            <person name="Dacks J.B."/>
            <person name="Karnkowska A."/>
            <person name="Elias M."/>
            <person name="Hampl V."/>
        </authorList>
    </citation>
    <scope>NUCLEOTIDE SEQUENCE</scope>
    <source>
        <strain evidence="1">RCP-MX</strain>
    </source>
</reference>
<accession>A0ABQ8UE65</accession>
<dbReference type="InterPro" id="IPR032675">
    <property type="entry name" value="LRR_dom_sf"/>
</dbReference>
<dbReference type="Proteomes" id="UP001141327">
    <property type="component" value="Unassembled WGS sequence"/>
</dbReference>
<gene>
    <name evidence="1" type="ORF">PAPYR_8068</name>
</gene>